<keyword evidence="1" id="KW-0812">Transmembrane</keyword>
<dbReference type="Gene3D" id="3.40.50.2000">
    <property type="entry name" value="Glycogen Phosphorylase B"/>
    <property type="match status" value="1"/>
</dbReference>
<feature type="domain" description="Glycosyl transferase family 1" evidence="2">
    <location>
        <begin position="190"/>
        <end position="344"/>
    </location>
</feature>
<dbReference type="OrthoDB" id="7560678at2"/>
<organism evidence="3 4">
    <name type="scientific">Janthinobacterium agaricidamnosum NBRC 102515 = DSM 9628</name>
    <dbReference type="NCBI Taxonomy" id="1349767"/>
    <lineage>
        <taxon>Bacteria</taxon>
        <taxon>Pseudomonadati</taxon>
        <taxon>Pseudomonadota</taxon>
        <taxon>Betaproteobacteria</taxon>
        <taxon>Burkholderiales</taxon>
        <taxon>Oxalobacteraceae</taxon>
        <taxon>Janthinobacterium</taxon>
    </lineage>
</organism>
<dbReference type="AlphaFoldDB" id="W0V2M2"/>
<dbReference type="CDD" id="cd03801">
    <property type="entry name" value="GT4_PimA-like"/>
    <property type="match status" value="1"/>
</dbReference>
<evidence type="ECO:0000259" key="2">
    <source>
        <dbReference type="Pfam" id="PF00534"/>
    </source>
</evidence>
<feature type="transmembrane region" description="Helical" evidence="1">
    <location>
        <begin position="65"/>
        <end position="84"/>
    </location>
</feature>
<dbReference type="RefSeq" id="WP_081905250.1">
    <property type="nucleotide sequence ID" value="NZ_BCTH01000030.1"/>
</dbReference>
<name>W0V2M2_9BURK</name>
<dbReference type="EMBL" id="HG322949">
    <property type="protein sequence ID" value="CDG81598.1"/>
    <property type="molecule type" value="Genomic_DNA"/>
</dbReference>
<sequence length="366" mass="39970">MNQIIFCHLLNDFSGSPKVLAETVSALKKQSSGAKIFVGSGSEGFLSDCGVPVSRYWYVRSKYRLVTLFTYFFSQICLFFALLLDRSIEKNALIYVNTLLPFGAALYGKLTGRRVLYHIHEVSISPAPLRLYLTSVVKCTSSLNIYVSRAHMEMLPIAGVAARCIHNTLEQAFQHAAMASPYTPRHDGIFKVLMVASLRDYKGIPELLALVDALAERDDIRFDLVVNGELADIDAYFSDKKCPPHLTVHPRTMDTPAFYAAASLVLNLSRVDTCQETFGLTILEAIAFGVPVIVPPVGGPAELIADAVQGFLIDSRDTRRLCAGVLALADDASLCGAMSQAARLRAQDFAHDKFATALGTAIAEVQ</sequence>
<accession>W0V2M2</accession>
<dbReference type="HOGENOM" id="CLU_771017_0_0_4"/>
<gene>
    <name evidence="3" type="ORF">GJA_942</name>
</gene>
<reference evidence="3 4" key="1">
    <citation type="journal article" date="2015" name="Genome Announc.">
        <title>Genome Sequence of Mushroom Soft-Rot Pathogen Janthinobacterium agaricidamnosum.</title>
        <authorList>
            <person name="Graupner K."/>
            <person name="Lackner G."/>
            <person name="Hertweck C."/>
        </authorList>
    </citation>
    <scope>NUCLEOTIDE SEQUENCE [LARGE SCALE GENOMIC DNA]</scope>
    <source>
        <strain evidence="4">NBRC 102515 / DSM 9628</strain>
    </source>
</reference>
<dbReference type="SUPFAM" id="SSF53756">
    <property type="entry name" value="UDP-Glycosyltransferase/glycogen phosphorylase"/>
    <property type="match status" value="1"/>
</dbReference>
<keyword evidence="1" id="KW-1133">Transmembrane helix</keyword>
<dbReference type="KEGG" id="jag:GJA_942"/>
<evidence type="ECO:0000313" key="4">
    <source>
        <dbReference type="Proteomes" id="UP000027604"/>
    </source>
</evidence>
<protein>
    <submittedName>
        <fullName evidence="3">Glycosyl transferases group 1 family protein</fullName>
    </submittedName>
</protein>
<keyword evidence="3" id="KW-0808">Transferase</keyword>
<dbReference type="InterPro" id="IPR001296">
    <property type="entry name" value="Glyco_trans_1"/>
</dbReference>
<dbReference type="Pfam" id="PF00534">
    <property type="entry name" value="Glycos_transf_1"/>
    <property type="match status" value="1"/>
</dbReference>
<keyword evidence="1" id="KW-0472">Membrane</keyword>
<dbReference type="PATRIC" id="fig|1349767.4.peg.2678"/>
<dbReference type="Proteomes" id="UP000027604">
    <property type="component" value="Chromosome I"/>
</dbReference>
<dbReference type="eggNOG" id="COG0438">
    <property type="taxonomic scope" value="Bacteria"/>
</dbReference>
<keyword evidence="4" id="KW-1185">Reference proteome</keyword>
<dbReference type="PANTHER" id="PTHR12526">
    <property type="entry name" value="GLYCOSYLTRANSFERASE"/>
    <property type="match status" value="1"/>
</dbReference>
<evidence type="ECO:0000313" key="3">
    <source>
        <dbReference type="EMBL" id="CDG81598.1"/>
    </source>
</evidence>
<proteinExistence type="predicted"/>
<dbReference type="STRING" id="1349767.GJA_942"/>
<evidence type="ECO:0000256" key="1">
    <source>
        <dbReference type="SAM" id="Phobius"/>
    </source>
</evidence>
<dbReference type="GO" id="GO:0016757">
    <property type="term" value="F:glycosyltransferase activity"/>
    <property type="evidence" value="ECO:0007669"/>
    <property type="project" value="InterPro"/>
</dbReference>